<evidence type="ECO:0000313" key="1">
    <source>
        <dbReference type="EMBL" id="BCJ48452.1"/>
    </source>
</evidence>
<evidence type="ECO:0008006" key="3">
    <source>
        <dbReference type="Google" id="ProtNLM"/>
    </source>
</evidence>
<proteinExistence type="predicted"/>
<keyword evidence="2" id="KW-1185">Reference proteome</keyword>
<dbReference type="RefSeq" id="WP_189335398.1">
    <property type="nucleotide sequence ID" value="NZ_AP023356.1"/>
</dbReference>
<dbReference type="Proteomes" id="UP000676967">
    <property type="component" value="Chromosome"/>
</dbReference>
<name>A0ABM7M9Z0_9ACTN</name>
<protein>
    <recommendedName>
        <fullName evidence="3">Transposase</fullName>
    </recommendedName>
</protein>
<organism evidence="1 2">
    <name type="scientific">Actinoplanes ianthinogenes</name>
    <dbReference type="NCBI Taxonomy" id="122358"/>
    <lineage>
        <taxon>Bacteria</taxon>
        <taxon>Bacillati</taxon>
        <taxon>Actinomycetota</taxon>
        <taxon>Actinomycetes</taxon>
        <taxon>Micromonosporales</taxon>
        <taxon>Micromonosporaceae</taxon>
        <taxon>Actinoplanes</taxon>
    </lineage>
</organism>
<gene>
    <name evidence="1" type="ORF">Aiant_91090</name>
</gene>
<dbReference type="EMBL" id="AP023356">
    <property type="protein sequence ID" value="BCJ48452.1"/>
    <property type="molecule type" value="Genomic_DNA"/>
</dbReference>
<reference evidence="1 2" key="1">
    <citation type="submission" date="2020-08" db="EMBL/GenBank/DDBJ databases">
        <title>Whole genome shotgun sequence of Actinoplanes ianthinogenes NBRC 13996.</title>
        <authorList>
            <person name="Komaki H."/>
            <person name="Tamura T."/>
        </authorList>
    </citation>
    <scope>NUCLEOTIDE SEQUENCE [LARGE SCALE GENOMIC DNA]</scope>
    <source>
        <strain evidence="1 2">NBRC 13996</strain>
    </source>
</reference>
<accession>A0ABM7M9Z0</accession>
<evidence type="ECO:0000313" key="2">
    <source>
        <dbReference type="Proteomes" id="UP000676967"/>
    </source>
</evidence>
<sequence>MSETRAVEDLCDELRRQAGTAGRVDLWVPDELTIGNAPEPKNPTGLGMAFIVDTALSLGLWPDGFTQGDGGRTYHYRA</sequence>